<proteinExistence type="predicted"/>
<sequence>MIDYLITQLGSNYKVITKGINRDTIEVYQKINDEINMENYFKINYIENKWDLLHGQRDKLFELGNFEKFKVGIFALYLATLSNFEGSSIDNIVKTELRSLTDDLNSANNTMRKFISSNYYSFYGNAKGSINLETASGNYNAYYLSLEGQKIPIISNRKAPSIFVVMYTYAVKLKQFEEILPKWEEEIDITITDKEKLKRVFLGK</sequence>
<dbReference type="EMBL" id="BMPN01000009">
    <property type="protein sequence ID" value="GGJ74644.1"/>
    <property type="molecule type" value="Genomic_DNA"/>
</dbReference>
<reference evidence="2" key="1">
    <citation type="journal article" date="2019" name="Int. J. Syst. Evol. Microbiol.">
        <title>The Global Catalogue of Microorganisms (GCM) 10K type strain sequencing project: providing services to taxonomists for standard genome sequencing and annotation.</title>
        <authorList>
            <consortium name="The Broad Institute Genomics Platform"/>
            <consortium name="The Broad Institute Genome Sequencing Center for Infectious Disease"/>
            <person name="Wu L."/>
            <person name="Ma J."/>
        </authorList>
    </citation>
    <scope>NUCLEOTIDE SEQUENCE [LARGE SCALE GENOMIC DNA]</scope>
    <source>
        <strain evidence="2">JCM 30071</strain>
    </source>
</reference>
<gene>
    <name evidence="1" type="ORF">GCM10007111_40210</name>
</gene>
<keyword evidence="2" id="KW-1185">Reference proteome</keyword>
<comment type="caution">
    <text evidence="1">The sequence shown here is derived from an EMBL/GenBank/DDBJ whole genome shotgun (WGS) entry which is preliminary data.</text>
</comment>
<evidence type="ECO:0000313" key="1">
    <source>
        <dbReference type="EMBL" id="GGJ74644.1"/>
    </source>
</evidence>
<organism evidence="1 2">
    <name type="scientific">Virgibacillus kapii</name>
    <dbReference type="NCBI Taxonomy" id="1638645"/>
    <lineage>
        <taxon>Bacteria</taxon>
        <taxon>Bacillati</taxon>
        <taxon>Bacillota</taxon>
        <taxon>Bacilli</taxon>
        <taxon>Bacillales</taxon>
        <taxon>Bacillaceae</taxon>
        <taxon>Virgibacillus</taxon>
    </lineage>
</organism>
<name>A0ABQ2DY58_9BACI</name>
<accession>A0ABQ2DY58</accession>
<dbReference type="RefSeq" id="WP_188944164.1">
    <property type="nucleotide sequence ID" value="NZ_BMPN01000009.1"/>
</dbReference>
<dbReference type="Proteomes" id="UP000634435">
    <property type="component" value="Unassembled WGS sequence"/>
</dbReference>
<protein>
    <submittedName>
        <fullName evidence="1">Uncharacterized protein</fullName>
    </submittedName>
</protein>
<evidence type="ECO:0000313" key="2">
    <source>
        <dbReference type="Proteomes" id="UP000634435"/>
    </source>
</evidence>